<feature type="compositionally biased region" description="Basic and acidic residues" evidence="1">
    <location>
        <begin position="1"/>
        <end position="12"/>
    </location>
</feature>
<feature type="region of interest" description="Disordered" evidence="1">
    <location>
        <begin position="171"/>
        <end position="212"/>
    </location>
</feature>
<reference evidence="2" key="2">
    <citation type="submission" date="2020-08" db="EMBL/GenBank/DDBJ databases">
        <title>Plant Genome Project.</title>
        <authorList>
            <person name="Zhang R.-G."/>
        </authorList>
    </citation>
    <scope>NUCLEOTIDE SEQUENCE</scope>
    <source>
        <strain evidence="2">Huo1</strain>
        <tissue evidence="2">Leaf</tissue>
    </source>
</reference>
<dbReference type="Proteomes" id="UP000298416">
    <property type="component" value="Unassembled WGS sequence"/>
</dbReference>
<comment type="caution">
    <text evidence="2">The sequence shown here is derived from an EMBL/GenBank/DDBJ whole genome shotgun (WGS) entry which is preliminary data.</text>
</comment>
<dbReference type="EMBL" id="PNBA02000003">
    <property type="protein sequence ID" value="KAG6431421.1"/>
    <property type="molecule type" value="Genomic_DNA"/>
</dbReference>
<dbReference type="InterPro" id="IPR008507">
    <property type="entry name" value="DUF789"/>
</dbReference>
<dbReference type="PANTHER" id="PTHR31343:SF8">
    <property type="entry name" value="OS07G0246600 PROTEIN"/>
    <property type="match status" value="1"/>
</dbReference>
<name>A0A8X8YF53_SALSN</name>
<reference evidence="2" key="1">
    <citation type="submission" date="2018-01" db="EMBL/GenBank/DDBJ databases">
        <authorList>
            <person name="Mao J.F."/>
        </authorList>
    </citation>
    <scope>NUCLEOTIDE SEQUENCE</scope>
    <source>
        <strain evidence="2">Huo1</strain>
        <tissue evidence="2">Leaf</tissue>
    </source>
</reference>
<protein>
    <submittedName>
        <fullName evidence="2">Uncharacterized protein</fullName>
    </submittedName>
</protein>
<evidence type="ECO:0000313" key="3">
    <source>
        <dbReference type="Proteomes" id="UP000298416"/>
    </source>
</evidence>
<dbReference type="Pfam" id="PF05623">
    <property type="entry name" value="DUF789"/>
    <property type="match status" value="1"/>
</dbReference>
<gene>
    <name evidence="2" type="ORF">SASPL_109500</name>
</gene>
<evidence type="ECO:0000313" key="2">
    <source>
        <dbReference type="EMBL" id="KAG6431421.1"/>
    </source>
</evidence>
<feature type="region of interest" description="Disordered" evidence="1">
    <location>
        <begin position="1"/>
        <end position="41"/>
    </location>
</feature>
<organism evidence="2">
    <name type="scientific">Salvia splendens</name>
    <name type="common">Scarlet sage</name>
    <dbReference type="NCBI Taxonomy" id="180675"/>
    <lineage>
        <taxon>Eukaryota</taxon>
        <taxon>Viridiplantae</taxon>
        <taxon>Streptophyta</taxon>
        <taxon>Embryophyta</taxon>
        <taxon>Tracheophyta</taxon>
        <taxon>Spermatophyta</taxon>
        <taxon>Magnoliopsida</taxon>
        <taxon>eudicotyledons</taxon>
        <taxon>Gunneridae</taxon>
        <taxon>Pentapetalae</taxon>
        <taxon>asterids</taxon>
        <taxon>lamiids</taxon>
        <taxon>Lamiales</taxon>
        <taxon>Lamiaceae</taxon>
        <taxon>Nepetoideae</taxon>
        <taxon>Mentheae</taxon>
        <taxon>Salviinae</taxon>
        <taxon>Salvia</taxon>
        <taxon>Salvia subgen. Calosphace</taxon>
        <taxon>core Calosphace</taxon>
    </lineage>
</organism>
<dbReference type="AlphaFoldDB" id="A0A8X8YF53"/>
<accession>A0A8X8YF53</accession>
<keyword evidence="3" id="KW-1185">Reference proteome</keyword>
<sequence length="398" mass="45350">MSTRRRAGEERLYYSPPAMRRRQQEQAELKSASSLPERKGSVSDSYLDRFLEHTTPVVAAQHFARIFFRHELDFASDLPVASDLIPILPELDWLMKMISSWRVSILTSMKSWKNRGTQFHPYFILGDLWESFREWSVYGVGVPLLCNESDSVVQYYAPSLSGIQLYIDPTRRDVEQRRPGEESDANSSRGSSTEGESEGTERGASDAQGSWNQKCNIDHGFRRFAGRNNPSMESSVDGADVSNPPGLLVYEYFERELPFHREPLADKASLMSKLASLVPKLKTYKSCDLTPSSWISVAWYPIYRIHVGPTLQNVDACFLTFHSLAKPVKGGFEASSKLSLPTFGLATYKYKALDWYGDGVYEAQKVNSLSQAADNWLRVLQVDHPDYNFFMSHNTYWR</sequence>
<evidence type="ECO:0000256" key="1">
    <source>
        <dbReference type="SAM" id="MobiDB-lite"/>
    </source>
</evidence>
<dbReference type="PANTHER" id="PTHR31343">
    <property type="entry name" value="T15D22.8"/>
    <property type="match status" value="1"/>
</dbReference>
<feature type="compositionally biased region" description="Basic and acidic residues" evidence="1">
    <location>
        <begin position="171"/>
        <end position="181"/>
    </location>
</feature>
<proteinExistence type="predicted"/>